<accession>A0ABQ6MX46</accession>
<feature type="compositionally biased region" description="Basic and acidic residues" evidence="1">
    <location>
        <begin position="587"/>
        <end position="596"/>
    </location>
</feature>
<feature type="compositionally biased region" description="Acidic residues" evidence="1">
    <location>
        <begin position="540"/>
        <end position="551"/>
    </location>
</feature>
<evidence type="ECO:0000313" key="3">
    <source>
        <dbReference type="Proteomes" id="UP001165060"/>
    </source>
</evidence>
<feature type="region of interest" description="Disordered" evidence="1">
    <location>
        <begin position="522"/>
        <end position="603"/>
    </location>
</feature>
<proteinExistence type="predicted"/>
<protein>
    <submittedName>
        <fullName evidence="2">Uncharacterized protein</fullName>
    </submittedName>
</protein>
<feature type="region of interest" description="Disordered" evidence="1">
    <location>
        <begin position="803"/>
        <end position="843"/>
    </location>
</feature>
<sequence length="843" mass="90998">MHRRNSTLSRRKSSVSLPPACTNPRQERLERLWSSATSNLLKLRRGERYLPSSLGRGGRRFAGGDLSRFGGSREAAEMVAYVLRNIPAERNEREDIARALAEQNTALPDPEALPDPCASPEALPDKFRGALVCALTMMLSEVYFTPDAKEMANYLLQTHKWFRQQLAALAALPQTEIDEWRRKNAARLRALSGASEPPGGALPPGTEASTLRKLLAAGGRSVTIDETIVFRPAIGRSRPAARATFRNHESLRSLSVNGGMSARCDFGPDLGAEGAPELPGTTLQGYRVRDLDRAERLRQERRQQEIDDYYFGEDGVGGGVLGGGDRTKEELRKAVVKLFETADVALPELDEAPADVAPASLLPPASSASTSPRVEDLPVDMETVSGTPAAIKSFKRTITHDKLTKHFSSEEHLKAEDWHGATKLHVTQAALDPADTSPGERRVLVASASVRDLETRPDWLYGPGSGRALMMGASSVGKSPPATSRARSAGSVVAEEAFAGTAEIRATLNELGGELVVKMGGGGGMNRRKSSSFAGLNQSELEEEEDDLDLDLDLRTGEEWEAQSPSRRRSSTAGSVSFGAESPPRTPEPEGERVEEPPTYNTVGASVGRHAYLRSPTVEVEEEDTYHLELSAALESERFLHNFEQDGGDADTWLLQHALLARRQPLTPRTAANVEKAEQLKAFLVKERKKSVGAPAAKKGGAKGGAKKKAPPKKAAGAGAEIVRKPIPPFLKESSDFIDIMLPTWKSEGKSLVRKNQLEEIEAIKQKFKAAEIGAKLSDESLEAALIFPQDKPCSIANLNMPRQGDGLMDDPVPRIPAAKVGGGGGAKKKKKGGGGGKKKKKK</sequence>
<organism evidence="2 3">
    <name type="scientific">Tetraparma gracilis</name>
    <dbReference type="NCBI Taxonomy" id="2962635"/>
    <lineage>
        <taxon>Eukaryota</taxon>
        <taxon>Sar</taxon>
        <taxon>Stramenopiles</taxon>
        <taxon>Ochrophyta</taxon>
        <taxon>Bolidophyceae</taxon>
        <taxon>Parmales</taxon>
        <taxon>Triparmaceae</taxon>
        <taxon>Tetraparma</taxon>
    </lineage>
</organism>
<dbReference type="EMBL" id="BRYB01003353">
    <property type="protein sequence ID" value="GMI35227.1"/>
    <property type="molecule type" value="Genomic_DNA"/>
</dbReference>
<gene>
    <name evidence="2" type="ORF">TeGR_g12282</name>
</gene>
<reference evidence="2 3" key="1">
    <citation type="journal article" date="2023" name="Commun. Biol.">
        <title>Genome analysis of Parmales, the sister group of diatoms, reveals the evolutionary specialization of diatoms from phago-mixotrophs to photoautotrophs.</title>
        <authorList>
            <person name="Ban H."/>
            <person name="Sato S."/>
            <person name="Yoshikawa S."/>
            <person name="Yamada K."/>
            <person name="Nakamura Y."/>
            <person name="Ichinomiya M."/>
            <person name="Sato N."/>
            <person name="Blanc-Mathieu R."/>
            <person name="Endo H."/>
            <person name="Kuwata A."/>
            <person name="Ogata H."/>
        </authorList>
    </citation>
    <scope>NUCLEOTIDE SEQUENCE [LARGE SCALE GENOMIC DNA]</scope>
</reference>
<feature type="region of interest" description="Disordered" evidence="1">
    <location>
        <begin position="694"/>
        <end position="719"/>
    </location>
</feature>
<keyword evidence="3" id="KW-1185">Reference proteome</keyword>
<name>A0ABQ6MX46_9STRA</name>
<feature type="region of interest" description="Disordered" evidence="1">
    <location>
        <begin position="1"/>
        <end position="23"/>
    </location>
</feature>
<dbReference type="Proteomes" id="UP001165060">
    <property type="component" value="Unassembled WGS sequence"/>
</dbReference>
<evidence type="ECO:0000256" key="1">
    <source>
        <dbReference type="SAM" id="MobiDB-lite"/>
    </source>
</evidence>
<comment type="caution">
    <text evidence="2">The sequence shown here is derived from an EMBL/GenBank/DDBJ whole genome shotgun (WGS) entry which is preliminary data.</text>
</comment>
<evidence type="ECO:0000313" key="2">
    <source>
        <dbReference type="EMBL" id="GMI35227.1"/>
    </source>
</evidence>
<feature type="compositionally biased region" description="Basic residues" evidence="1">
    <location>
        <begin position="1"/>
        <end position="13"/>
    </location>
</feature>
<feature type="compositionally biased region" description="Basic residues" evidence="1">
    <location>
        <begin position="827"/>
        <end position="843"/>
    </location>
</feature>